<evidence type="ECO:0000256" key="2">
    <source>
        <dbReference type="ARBA" id="ARBA00010663"/>
    </source>
</evidence>
<keyword evidence="6 12" id="KW-1133">Transmembrane helix</keyword>
<dbReference type="EMBL" id="JH000522">
    <property type="protein sequence ID" value="EGV91640.1"/>
    <property type="molecule type" value="Genomic_DNA"/>
</dbReference>
<dbReference type="FunFam" id="1.20.1070.10:FF:000051">
    <property type="entry name" value="Vomeronasal type-1 receptor"/>
    <property type="match status" value="1"/>
</dbReference>
<evidence type="ECO:0000256" key="7">
    <source>
        <dbReference type="ARBA" id="ARBA00023040"/>
    </source>
</evidence>
<dbReference type="GO" id="GO:0005886">
    <property type="term" value="C:plasma membrane"/>
    <property type="evidence" value="ECO:0007669"/>
    <property type="project" value="UniProtKB-SubCell"/>
</dbReference>
<keyword evidence="9" id="KW-1015">Disulfide bond</keyword>
<evidence type="ECO:0000256" key="8">
    <source>
        <dbReference type="ARBA" id="ARBA00023136"/>
    </source>
</evidence>
<evidence type="ECO:0000256" key="1">
    <source>
        <dbReference type="ARBA" id="ARBA00004651"/>
    </source>
</evidence>
<organism evidence="14 15">
    <name type="scientific">Cricetulus griseus</name>
    <name type="common">Chinese hamster</name>
    <name type="synonym">Cricetulus barabensis griseus</name>
    <dbReference type="NCBI Taxonomy" id="10029"/>
    <lineage>
        <taxon>Eukaryota</taxon>
        <taxon>Metazoa</taxon>
        <taxon>Chordata</taxon>
        <taxon>Craniata</taxon>
        <taxon>Vertebrata</taxon>
        <taxon>Euteleostomi</taxon>
        <taxon>Mammalia</taxon>
        <taxon>Eutheria</taxon>
        <taxon>Euarchontoglires</taxon>
        <taxon>Glires</taxon>
        <taxon>Rodentia</taxon>
        <taxon>Myomorpha</taxon>
        <taxon>Muroidea</taxon>
        <taxon>Cricetidae</taxon>
        <taxon>Cricetinae</taxon>
        <taxon>Cricetulus</taxon>
    </lineage>
</organism>
<keyword evidence="7" id="KW-0297">G-protein coupled receptor</keyword>
<sequence length="433" mass="49848">MDLISCQLTFVHIVLVLTGGDIWLTDVFESLNIENDFKCKTTFYINRVMRGLSICITCLLSVIQAVTISPSTSFLAKSKHKLKKYIIYAFLFLWFFNLSFSSNRIFYVGAFTNVSETNQMKVTKYCSLYTMNSVIRVLILTATTSRDVFLVGVMLTTSAYMVIILFRHQRQCKYLHSLSHLKASPEKRATVTILLLVVVFVVMYWVDFIISSTAVLLWMYHPVILTVQKFVMNAYPTITPLVQISSDNRIFNMLTNLWSKCHQIFKKGSIIVFYVGAFTNVSETNQMKSTKYCSLFPMDYIIKALILTETIIRDVFLVGVMMTSSAYMVIILFRHQRQCKHLHSLSHLRASPEKKATLTILLLVVVFVVMYWEDVIISSTAFLSWMYHPVILSVQKFVMNAYPTIAPLVQISSDYRIINMLTTLQSTCHQIFK</sequence>
<keyword evidence="8 12" id="KW-0472">Membrane</keyword>
<evidence type="ECO:0000313" key="14">
    <source>
        <dbReference type="EMBL" id="EGV91640.1"/>
    </source>
</evidence>
<evidence type="ECO:0000256" key="11">
    <source>
        <dbReference type="ARBA" id="ARBA00023224"/>
    </source>
</evidence>
<dbReference type="GO" id="GO:0019236">
    <property type="term" value="P:response to pheromone"/>
    <property type="evidence" value="ECO:0007669"/>
    <property type="project" value="UniProtKB-KW"/>
</dbReference>
<evidence type="ECO:0000256" key="3">
    <source>
        <dbReference type="ARBA" id="ARBA00022475"/>
    </source>
</evidence>
<evidence type="ECO:0000256" key="10">
    <source>
        <dbReference type="ARBA" id="ARBA00023170"/>
    </source>
</evidence>
<keyword evidence="4" id="KW-0589">Pheromone response</keyword>
<feature type="domain" description="G-protein coupled receptors family 1 profile" evidence="13">
    <location>
        <begin position="1"/>
        <end position="243"/>
    </location>
</feature>
<evidence type="ECO:0000256" key="12">
    <source>
        <dbReference type="SAM" id="Phobius"/>
    </source>
</evidence>
<dbReference type="GO" id="GO:0007606">
    <property type="term" value="P:sensory perception of chemical stimulus"/>
    <property type="evidence" value="ECO:0007669"/>
    <property type="project" value="UniProtKB-ARBA"/>
</dbReference>
<dbReference type="SUPFAM" id="SSF81321">
    <property type="entry name" value="Family A G protein-coupled receptor-like"/>
    <property type="match status" value="2"/>
</dbReference>
<keyword evidence="3" id="KW-1003">Cell membrane</keyword>
<dbReference type="Gene3D" id="1.20.1070.10">
    <property type="entry name" value="Rhodopsin 7-helix transmembrane proteins"/>
    <property type="match status" value="1"/>
</dbReference>
<accession>G3HMQ2</accession>
<feature type="transmembrane region" description="Helical" evidence="12">
    <location>
        <begin position="315"/>
        <end position="335"/>
    </location>
</feature>
<feature type="transmembrane region" description="Helical" evidence="12">
    <location>
        <begin position="189"/>
        <end position="220"/>
    </location>
</feature>
<name>G3HMQ2_CRIGR</name>
<dbReference type="PaxDb" id="10029-XP_007632892.1"/>
<dbReference type="GO" id="GO:0016503">
    <property type="term" value="F:pheromone receptor activity"/>
    <property type="evidence" value="ECO:0007669"/>
    <property type="project" value="InterPro"/>
</dbReference>
<comment type="subcellular location">
    <subcellularLocation>
        <location evidence="1">Cell membrane</location>
        <topology evidence="1">Multi-pass membrane protein</topology>
    </subcellularLocation>
</comment>
<feature type="transmembrane region" description="Helical" evidence="12">
    <location>
        <begin position="122"/>
        <end position="142"/>
    </location>
</feature>
<dbReference type="InterPro" id="IPR017452">
    <property type="entry name" value="GPCR_Rhodpsn_7TM"/>
</dbReference>
<evidence type="ECO:0000313" key="15">
    <source>
        <dbReference type="Proteomes" id="UP000001075"/>
    </source>
</evidence>
<dbReference type="Proteomes" id="UP000001075">
    <property type="component" value="Unassembled WGS sequence"/>
</dbReference>
<dbReference type="InParanoid" id="G3HMQ2"/>
<feature type="transmembrane region" description="Helical" evidence="12">
    <location>
        <begin position="86"/>
        <end position="110"/>
    </location>
</feature>
<keyword evidence="10 14" id="KW-0675">Receptor</keyword>
<dbReference type="Pfam" id="PF03402">
    <property type="entry name" value="V1R"/>
    <property type="match status" value="2"/>
</dbReference>
<feature type="transmembrane region" description="Helical" evidence="12">
    <location>
        <begin position="48"/>
        <end position="66"/>
    </location>
</feature>
<keyword evidence="11" id="KW-0807">Transducer</keyword>
<evidence type="ECO:0000256" key="4">
    <source>
        <dbReference type="ARBA" id="ARBA00022507"/>
    </source>
</evidence>
<evidence type="ECO:0000259" key="13">
    <source>
        <dbReference type="PROSITE" id="PS50262"/>
    </source>
</evidence>
<reference evidence="15" key="1">
    <citation type="journal article" date="2011" name="Nat. Biotechnol.">
        <title>The genomic sequence of the Chinese hamster ovary (CHO)-K1 cell line.</title>
        <authorList>
            <person name="Xu X."/>
            <person name="Nagarajan H."/>
            <person name="Lewis N.E."/>
            <person name="Pan S."/>
            <person name="Cai Z."/>
            <person name="Liu X."/>
            <person name="Chen W."/>
            <person name="Xie M."/>
            <person name="Wang W."/>
            <person name="Hammond S."/>
            <person name="Andersen M.R."/>
            <person name="Neff N."/>
            <person name="Passarelli B."/>
            <person name="Koh W."/>
            <person name="Fan H.C."/>
            <person name="Wang J."/>
            <person name="Gui Y."/>
            <person name="Lee K.H."/>
            <person name="Betenbaugh M.J."/>
            <person name="Quake S.R."/>
            <person name="Famili I."/>
            <person name="Palsson B.O."/>
            <person name="Wang J."/>
        </authorList>
    </citation>
    <scope>NUCLEOTIDE SEQUENCE [LARGE SCALE GENOMIC DNA]</scope>
    <source>
        <strain evidence="15">CHO K1 cell line</strain>
    </source>
</reference>
<protein>
    <submittedName>
        <fullName evidence="14">Vomeronasal type-1 receptor A16</fullName>
    </submittedName>
</protein>
<gene>
    <name evidence="14" type="ORF">I79_012024</name>
</gene>
<keyword evidence="5 12" id="KW-0812">Transmembrane</keyword>
<dbReference type="PRINTS" id="PR01534">
    <property type="entry name" value="VOMERONASL1R"/>
</dbReference>
<evidence type="ECO:0000256" key="5">
    <source>
        <dbReference type="ARBA" id="ARBA00022692"/>
    </source>
</evidence>
<dbReference type="AlphaFoldDB" id="G3HMQ2"/>
<feature type="transmembrane region" description="Helical" evidence="12">
    <location>
        <begin position="356"/>
        <end position="372"/>
    </location>
</feature>
<proteinExistence type="inferred from homology"/>
<feature type="transmembrane region" description="Helical" evidence="12">
    <location>
        <begin position="148"/>
        <end position="168"/>
    </location>
</feature>
<evidence type="ECO:0000256" key="6">
    <source>
        <dbReference type="ARBA" id="ARBA00022989"/>
    </source>
</evidence>
<comment type="similarity">
    <text evidence="2">Belongs to the G-protein coupled receptor 1 family.</text>
</comment>
<dbReference type="PROSITE" id="PS50262">
    <property type="entry name" value="G_PROTEIN_RECEP_F1_2"/>
    <property type="match status" value="1"/>
</dbReference>
<evidence type="ECO:0000256" key="9">
    <source>
        <dbReference type="ARBA" id="ARBA00023157"/>
    </source>
</evidence>
<dbReference type="InterPro" id="IPR004072">
    <property type="entry name" value="Vmron_rcpt_1"/>
</dbReference>
<dbReference type="PANTHER" id="PTHR24062">
    <property type="entry name" value="VOMERONASAL TYPE-1 RECEPTOR"/>
    <property type="match status" value="1"/>
</dbReference>
<dbReference type="eggNOG" id="ENOG502SNRJ">
    <property type="taxonomic scope" value="Eukaryota"/>
</dbReference>